<name>A0AAP8SM67_9GAMM</name>
<proteinExistence type="predicted"/>
<dbReference type="EMBL" id="PKUR01000003">
    <property type="protein sequence ID" value="PLW85245.1"/>
    <property type="molecule type" value="Genomic_DNA"/>
</dbReference>
<dbReference type="AlphaFoldDB" id="A0AAP8SM67"/>
<dbReference type="KEGG" id="hja:BST95_02855"/>
<reference evidence="1 2" key="1">
    <citation type="submission" date="2018-01" db="EMBL/GenBank/DDBJ databases">
        <title>The draft genome sequence of Halioglobus japonicus S1-36.</title>
        <authorList>
            <person name="Du Z.-J."/>
            <person name="Shi M.-J."/>
        </authorList>
    </citation>
    <scope>NUCLEOTIDE SEQUENCE [LARGE SCALE GENOMIC DNA]</scope>
    <source>
        <strain evidence="1 2">S1-36</strain>
    </source>
</reference>
<comment type="caution">
    <text evidence="1">The sequence shown here is derived from an EMBL/GenBank/DDBJ whole genome shotgun (WGS) entry which is preliminary data.</text>
</comment>
<protein>
    <submittedName>
        <fullName evidence="1">Uncharacterized protein</fullName>
    </submittedName>
</protein>
<evidence type="ECO:0000313" key="2">
    <source>
        <dbReference type="Proteomes" id="UP000235162"/>
    </source>
</evidence>
<organism evidence="1 2">
    <name type="scientific">Halioglobus japonicus</name>
    <dbReference type="NCBI Taxonomy" id="930805"/>
    <lineage>
        <taxon>Bacteria</taxon>
        <taxon>Pseudomonadati</taxon>
        <taxon>Pseudomonadota</taxon>
        <taxon>Gammaproteobacteria</taxon>
        <taxon>Cellvibrionales</taxon>
        <taxon>Halieaceae</taxon>
        <taxon>Halioglobus</taxon>
    </lineage>
</organism>
<evidence type="ECO:0000313" key="1">
    <source>
        <dbReference type="EMBL" id="PLW85245.1"/>
    </source>
</evidence>
<dbReference type="Proteomes" id="UP000235162">
    <property type="component" value="Unassembled WGS sequence"/>
</dbReference>
<accession>A0AAP8SM67</accession>
<keyword evidence="2" id="KW-1185">Reference proteome</keyword>
<sequence>MIRALINGMYGLLVLRGRAHPAFIKDRAVAIVKSSGATVDNFLQFQGKLLFVCLKYRYRFTRRQDPTAHVELAVLNSHPGLAAQYCFGQ</sequence>
<gene>
    <name evidence="1" type="ORF">C0029_11425</name>
</gene>